<keyword evidence="3" id="KW-1185">Reference proteome</keyword>
<evidence type="ECO:0000256" key="1">
    <source>
        <dbReference type="SAM" id="MobiDB-lite"/>
    </source>
</evidence>
<accession>A0ABD1QHQ1</accession>
<evidence type="ECO:0000313" key="3">
    <source>
        <dbReference type="Proteomes" id="UP001604336"/>
    </source>
</evidence>
<proteinExistence type="predicted"/>
<gene>
    <name evidence="2" type="ORF">Adt_36033</name>
</gene>
<evidence type="ECO:0000313" key="2">
    <source>
        <dbReference type="EMBL" id="KAL2475297.1"/>
    </source>
</evidence>
<sequence>MTHEKKAMDPNASHTSKVVDHKKRTKQCLDALDGQSTRLCDTVETLEEKVEATEVDIHELNIQLDESRMMCGAMTNAFTILPDLREEIEAMRVQLRIRQRVVGNGQAPAQETYVGHLRHVRKGQALYFHGRAETMCEN</sequence>
<dbReference type="Proteomes" id="UP001604336">
    <property type="component" value="Unassembled WGS sequence"/>
</dbReference>
<protein>
    <submittedName>
        <fullName evidence="2">Uncharacterized protein</fullName>
    </submittedName>
</protein>
<feature type="region of interest" description="Disordered" evidence="1">
    <location>
        <begin position="1"/>
        <end position="20"/>
    </location>
</feature>
<dbReference type="EMBL" id="JBFOLK010000011">
    <property type="protein sequence ID" value="KAL2475297.1"/>
    <property type="molecule type" value="Genomic_DNA"/>
</dbReference>
<comment type="caution">
    <text evidence="2">The sequence shown here is derived from an EMBL/GenBank/DDBJ whole genome shotgun (WGS) entry which is preliminary data.</text>
</comment>
<dbReference type="AlphaFoldDB" id="A0ABD1QHQ1"/>
<name>A0ABD1QHQ1_9LAMI</name>
<reference evidence="3" key="1">
    <citation type="submission" date="2024-07" db="EMBL/GenBank/DDBJ databases">
        <title>Two chromosome-level genome assemblies of Korean endemic species Abeliophyllum distichum and Forsythia ovata (Oleaceae).</title>
        <authorList>
            <person name="Jang H."/>
        </authorList>
    </citation>
    <scope>NUCLEOTIDE SEQUENCE [LARGE SCALE GENOMIC DNA]</scope>
</reference>
<organism evidence="2 3">
    <name type="scientific">Abeliophyllum distichum</name>
    <dbReference type="NCBI Taxonomy" id="126358"/>
    <lineage>
        <taxon>Eukaryota</taxon>
        <taxon>Viridiplantae</taxon>
        <taxon>Streptophyta</taxon>
        <taxon>Embryophyta</taxon>
        <taxon>Tracheophyta</taxon>
        <taxon>Spermatophyta</taxon>
        <taxon>Magnoliopsida</taxon>
        <taxon>eudicotyledons</taxon>
        <taxon>Gunneridae</taxon>
        <taxon>Pentapetalae</taxon>
        <taxon>asterids</taxon>
        <taxon>lamiids</taxon>
        <taxon>Lamiales</taxon>
        <taxon>Oleaceae</taxon>
        <taxon>Forsythieae</taxon>
        <taxon>Abeliophyllum</taxon>
    </lineage>
</organism>